<organism evidence="4 5">
    <name type="scientific">Mytilus edulis</name>
    <name type="common">Blue mussel</name>
    <dbReference type="NCBI Taxonomy" id="6550"/>
    <lineage>
        <taxon>Eukaryota</taxon>
        <taxon>Metazoa</taxon>
        <taxon>Spiralia</taxon>
        <taxon>Lophotrochozoa</taxon>
        <taxon>Mollusca</taxon>
        <taxon>Bivalvia</taxon>
        <taxon>Autobranchia</taxon>
        <taxon>Pteriomorphia</taxon>
        <taxon>Mytilida</taxon>
        <taxon>Mytiloidea</taxon>
        <taxon>Mytilidae</taxon>
        <taxon>Mytilinae</taxon>
        <taxon>Mytilus</taxon>
    </lineage>
</organism>
<evidence type="ECO:0000313" key="5">
    <source>
        <dbReference type="Proteomes" id="UP000683360"/>
    </source>
</evidence>
<evidence type="ECO:0000313" key="4">
    <source>
        <dbReference type="EMBL" id="CAG2226041.1"/>
    </source>
</evidence>
<feature type="repeat" description="ANK" evidence="3">
    <location>
        <begin position="187"/>
        <end position="219"/>
    </location>
</feature>
<evidence type="ECO:0000256" key="2">
    <source>
        <dbReference type="ARBA" id="ARBA00023043"/>
    </source>
</evidence>
<evidence type="ECO:0000256" key="1">
    <source>
        <dbReference type="ARBA" id="ARBA00022737"/>
    </source>
</evidence>
<reference evidence="4" key="1">
    <citation type="submission" date="2021-03" db="EMBL/GenBank/DDBJ databases">
        <authorList>
            <person name="Bekaert M."/>
        </authorList>
    </citation>
    <scope>NUCLEOTIDE SEQUENCE</scope>
</reference>
<dbReference type="OrthoDB" id="6283900at2759"/>
<keyword evidence="1" id="KW-0677">Repeat</keyword>
<keyword evidence="5" id="KW-1185">Reference proteome</keyword>
<dbReference type="PANTHER" id="PTHR24198:SF165">
    <property type="entry name" value="ANKYRIN REPEAT-CONTAINING PROTEIN-RELATED"/>
    <property type="match status" value="1"/>
</dbReference>
<dbReference type="SUPFAM" id="SSF48403">
    <property type="entry name" value="Ankyrin repeat"/>
    <property type="match status" value="1"/>
</dbReference>
<sequence length="267" mass="29935">MSQHILRSLLKYGKASFLKDRVQFLSLNGHPPKLTIMIPAVLEKAYFDRILIDIKQGLFLDVITDIQNAFPQFRKAFTSYMKTIIKWNDLKHSGDGSTVVHAVSLEGYDDYLTYFLDLDKSLVNKDNRSGQIPLHLACLKGHSHTAQLLLEKGAFIDKTDENENTPLDLACAGGHKDTADVNLADNKGRTPIFLACEKKQKEIAELLLKCNANTFIDNEEGKRPIHCCCEVGSSEITALLLSHGVDKNQRDSHKSTPLHWACKKVMS</sequence>
<dbReference type="SMART" id="SM00248">
    <property type="entry name" value="ANK"/>
    <property type="match status" value="4"/>
</dbReference>
<evidence type="ECO:0000256" key="3">
    <source>
        <dbReference type="PROSITE-ProRule" id="PRU00023"/>
    </source>
</evidence>
<dbReference type="InterPro" id="IPR002110">
    <property type="entry name" value="Ankyrin_rpt"/>
</dbReference>
<dbReference type="PRINTS" id="PR01415">
    <property type="entry name" value="ANKYRIN"/>
</dbReference>
<keyword evidence="2 3" id="KW-0040">ANK repeat</keyword>
<gene>
    <name evidence="4" type="ORF">MEDL_39125</name>
</gene>
<dbReference type="AlphaFoldDB" id="A0A8S3SWV2"/>
<accession>A0A8S3SWV2</accession>
<comment type="caution">
    <text evidence="4">The sequence shown here is derived from an EMBL/GenBank/DDBJ whole genome shotgun (WGS) entry which is preliminary data.</text>
</comment>
<dbReference type="Pfam" id="PF12796">
    <property type="entry name" value="Ank_2"/>
    <property type="match status" value="2"/>
</dbReference>
<proteinExistence type="predicted"/>
<dbReference type="Proteomes" id="UP000683360">
    <property type="component" value="Unassembled WGS sequence"/>
</dbReference>
<dbReference type="PANTHER" id="PTHR24198">
    <property type="entry name" value="ANKYRIN REPEAT AND PROTEIN KINASE DOMAIN-CONTAINING PROTEIN"/>
    <property type="match status" value="1"/>
</dbReference>
<dbReference type="Gene3D" id="1.25.40.20">
    <property type="entry name" value="Ankyrin repeat-containing domain"/>
    <property type="match status" value="2"/>
</dbReference>
<dbReference type="PROSITE" id="PS50088">
    <property type="entry name" value="ANK_REPEAT"/>
    <property type="match status" value="3"/>
</dbReference>
<dbReference type="InterPro" id="IPR036770">
    <property type="entry name" value="Ankyrin_rpt-contain_sf"/>
</dbReference>
<protein>
    <submittedName>
        <fullName evidence="4">INVS</fullName>
    </submittedName>
</protein>
<dbReference type="EMBL" id="CAJPWZ010001866">
    <property type="protein sequence ID" value="CAG2226041.1"/>
    <property type="molecule type" value="Genomic_DNA"/>
</dbReference>
<feature type="repeat" description="ANK" evidence="3">
    <location>
        <begin position="129"/>
        <end position="161"/>
    </location>
</feature>
<name>A0A8S3SWV2_MYTED</name>
<feature type="repeat" description="ANK" evidence="3">
    <location>
        <begin position="220"/>
        <end position="252"/>
    </location>
</feature>
<dbReference type="PROSITE" id="PS50297">
    <property type="entry name" value="ANK_REP_REGION"/>
    <property type="match status" value="2"/>
</dbReference>